<protein>
    <submittedName>
        <fullName evidence="1">Uncharacterized protein</fullName>
    </submittedName>
</protein>
<dbReference type="Proteomes" id="UP000287124">
    <property type="component" value="Unassembled WGS sequence"/>
</dbReference>
<gene>
    <name evidence="1" type="ORF">BHE90_016941</name>
</gene>
<reference evidence="1 2" key="1">
    <citation type="submission" date="2017-06" db="EMBL/GenBank/DDBJ databases">
        <title>Comparative genomic analysis of Ambrosia Fusariam Clade fungi.</title>
        <authorList>
            <person name="Stajich J.E."/>
            <person name="Carrillo J."/>
            <person name="Kijimoto T."/>
            <person name="Eskalen A."/>
            <person name="O'Donnell K."/>
            <person name="Kasson M."/>
        </authorList>
    </citation>
    <scope>NUCLEOTIDE SEQUENCE [LARGE SCALE GENOMIC DNA]</scope>
    <source>
        <strain evidence="1 2">UCR1854</strain>
    </source>
</reference>
<dbReference type="AlphaFoldDB" id="A0A430KZ03"/>
<name>A0A430KZ03_9HYPO</name>
<evidence type="ECO:0000313" key="1">
    <source>
        <dbReference type="EMBL" id="RTE68683.1"/>
    </source>
</evidence>
<accession>A0A430KZ03</accession>
<organism evidence="1 2">
    <name type="scientific">Fusarium euwallaceae</name>
    <dbReference type="NCBI Taxonomy" id="1147111"/>
    <lineage>
        <taxon>Eukaryota</taxon>
        <taxon>Fungi</taxon>
        <taxon>Dikarya</taxon>
        <taxon>Ascomycota</taxon>
        <taxon>Pezizomycotina</taxon>
        <taxon>Sordariomycetes</taxon>
        <taxon>Hypocreomycetidae</taxon>
        <taxon>Hypocreales</taxon>
        <taxon>Nectriaceae</taxon>
        <taxon>Fusarium</taxon>
        <taxon>Fusarium solani species complex</taxon>
    </lineage>
</organism>
<evidence type="ECO:0000313" key="2">
    <source>
        <dbReference type="Proteomes" id="UP000287124"/>
    </source>
</evidence>
<comment type="caution">
    <text evidence="1">The sequence shown here is derived from an EMBL/GenBank/DDBJ whole genome shotgun (WGS) entry which is preliminary data.</text>
</comment>
<sequence>MMPSHQLNPVGPLTIIPSLQQAHQPGYKASRLLFAICPNFSMPIVRKITGPRGCGFWASFDLEDSHLLRAIVKEEFQRAEPTDEIHYIPNRANDKPPNTLKMEISLPCLRDCLVFLYRGAIFIQGQGAITETGYAYAVQDEKWLGLDKNAIIFIMEQGAMKGICKRKTDEELRASRAQQEAHSARVAAELNDHRARRAAAEAKRNKPWAKLLRKLRREPEPETVQCATQ</sequence>
<keyword evidence="2" id="KW-1185">Reference proteome</keyword>
<dbReference type="EMBL" id="MIKF01000743">
    <property type="protein sequence ID" value="RTE68683.1"/>
    <property type="molecule type" value="Genomic_DNA"/>
</dbReference>
<proteinExistence type="predicted"/>